<comment type="caution">
    <text evidence="6">The sequence shown here is derived from an EMBL/GenBank/DDBJ whole genome shotgun (WGS) entry which is preliminary data.</text>
</comment>
<keyword evidence="7" id="KW-1185">Reference proteome</keyword>
<dbReference type="Pfam" id="PF00480">
    <property type="entry name" value="ROK"/>
    <property type="match status" value="1"/>
</dbReference>
<dbReference type="PANTHER" id="PTHR42774">
    <property type="entry name" value="PHOSPHOTRANSFERASE SYSTEM TRANSPORT PROTEIN"/>
    <property type="match status" value="1"/>
</dbReference>
<dbReference type="InterPro" id="IPR002139">
    <property type="entry name" value="Ribo/fructo_kinase"/>
</dbReference>
<dbReference type="PANTHER" id="PTHR42774:SF3">
    <property type="entry name" value="KETOHEXOKINASE"/>
    <property type="match status" value="1"/>
</dbReference>
<evidence type="ECO:0000256" key="3">
    <source>
        <dbReference type="ARBA" id="ARBA00022777"/>
    </source>
</evidence>
<dbReference type="InterPro" id="IPR052562">
    <property type="entry name" value="Ketohexokinase-related"/>
</dbReference>
<reference evidence="6 7" key="1">
    <citation type="journal article" date="2024" name="Science">
        <title>Giant polyketide synthase enzymes in the biosynthesis of giant marine polyether toxins.</title>
        <authorList>
            <person name="Fallon T.R."/>
            <person name="Shende V.V."/>
            <person name="Wierzbicki I.H."/>
            <person name="Pendleton A.L."/>
            <person name="Watervoot N.F."/>
            <person name="Auber R.P."/>
            <person name="Gonzalez D.J."/>
            <person name="Wisecaver J.H."/>
            <person name="Moore B.S."/>
        </authorList>
    </citation>
    <scope>NUCLEOTIDE SEQUENCE [LARGE SCALE GENOMIC DNA]</scope>
    <source>
        <strain evidence="6 7">12B1</strain>
    </source>
</reference>
<accession>A0AB34IQC9</accession>
<dbReference type="EMBL" id="JBGBPQ010000020">
    <property type="protein sequence ID" value="KAL1504262.1"/>
    <property type="molecule type" value="Genomic_DNA"/>
</dbReference>
<gene>
    <name evidence="6" type="ORF">AB1Y20_010671</name>
</gene>
<dbReference type="Pfam" id="PF00294">
    <property type="entry name" value="PfkB"/>
    <property type="match status" value="1"/>
</dbReference>
<dbReference type="InterPro" id="IPR002173">
    <property type="entry name" value="Carboh/pur_kinase_PfkB_CS"/>
</dbReference>
<evidence type="ECO:0000313" key="6">
    <source>
        <dbReference type="EMBL" id="KAL1504262.1"/>
    </source>
</evidence>
<evidence type="ECO:0000256" key="2">
    <source>
        <dbReference type="ARBA" id="ARBA00022679"/>
    </source>
</evidence>
<protein>
    <recommendedName>
        <fullName evidence="5">Carbohydrate kinase PfkB domain-containing protein</fullName>
    </recommendedName>
</protein>
<sequence length="681" mass="68885">MAAEAPGSLAVGVDVGGTHILAVLMDASGHVYARHNEPLDAALRGDRHAIGQRIAAAIAAVWRHAQQELPHRLPLRGVGIAVPGNVEPRGALARYLPNFGWLEPVDLGALVLQQPVSASASASASSPLGELLSLTTVHLRNDGRCAALAERHFGAGAAAGHEVIAMATLGTGIGGALLHGARGALFDGCSYDAGDFGHHVLRSGERAFACVCGRRGCFEAHASAQGLVRHWRAAGGDEAISLDDAKAVVLRLRQGEPLARAAFDAYRADLAAGLANLVTFYNPSLVVLGGGLARTAELYDGLQAAVDAETLPATRGKCAVVQSQLGADCAAMGAAWLVFAETEGEARAAAPAHAAAGAIVCLGLACMDSTLWTAAFPEADSKNVAQRSLTCGGGNAANSAVAAARLCGGGGGAVRLVSKVGADVHGEAVVAELAREGVCTAGVRVAPRGHATPTSVILVSGAERTIVHAAGLAASAPLRADELPPRWLEGAALLHLDGRHADAALAGARLAVQRGVRVLLDVERPRPRLAELLALADFVVSSADFPRKLAAEEAAGGGGAPLSAEEGAAFVLGRCERAAWVCVTLGEEGCVALERTEGGGTRCTRVAAAPLQTEGGVRDSTGAGDAFIGAAAVGLSRGLPLAEVLRLGAHVAAANCSADGARGGMPHLHELPAELRALLAG</sequence>
<dbReference type="Gene3D" id="3.40.1190.20">
    <property type="match status" value="1"/>
</dbReference>
<dbReference type="InterPro" id="IPR011611">
    <property type="entry name" value="PfkB_dom"/>
</dbReference>
<evidence type="ECO:0000256" key="4">
    <source>
        <dbReference type="RuleBase" id="RU003704"/>
    </source>
</evidence>
<dbReference type="Gene3D" id="3.30.420.40">
    <property type="match status" value="2"/>
</dbReference>
<organism evidence="6 7">
    <name type="scientific">Prymnesium parvum</name>
    <name type="common">Toxic golden alga</name>
    <dbReference type="NCBI Taxonomy" id="97485"/>
    <lineage>
        <taxon>Eukaryota</taxon>
        <taxon>Haptista</taxon>
        <taxon>Haptophyta</taxon>
        <taxon>Prymnesiophyceae</taxon>
        <taxon>Prymnesiales</taxon>
        <taxon>Prymnesiaceae</taxon>
        <taxon>Prymnesium</taxon>
    </lineage>
</organism>
<dbReference type="SUPFAM" id="SSF53613">
    <property type="entry name" value="Ribokinase-like"/>
    <property type="match status" value="1"/>
</dbReference>
<feature type="domain" description="Carbohydrate kinase PfkB" evidence="5">
    <location>
        <begin position="359"/>
        <end position="666"/>
    </location>
</feature>
<name>A0AB34IQC9_PRYPA</name>
<dbReference type="SUPFAM" id="SSF53067">
    <property type="entry name" value="Actin-like ATPase domain"/>
    <property type="match status" value="1"/>
</dbReference>
<keyword evidence="2 4" id="KW-0808">Transferase</keyword>
<dbReference type="AlphaFoldDB" id="A0AB34IQC9"/>
<dbReference type="InterPro" id="IPR000600">
    <property type="entry name" value="ROK"/>
</dbReference>
<keyword evidence="3 4" id="KW-0418">Kinase</keyword>
<evidence type="ECO:0000259" key="5">
    <source>
        <dbReference type="Pfam" id="PF00294"/>
    </source>
</evidence>
<dbReference type="GO" id="GO:0016301">
    <property type="term" value="F:kinase activity"/>
    <property type="evidence" value="ECO:0007669"/>
    <property type="project" value="UniProtKB-KW"/>
</dbReference>
<proteinExistence type="inferred from homology"/>
<dbReference type="Proteomes" id="UP001515480">
    <property type="component" value="Unassembled WGS sequence"/>
</dbReference>
<dbReference type="PROSITE" id="PS00584">
    <property type="entry name" value="PFKB_KINASES_2"/>
    <property type="match status" value="1"/>
</dbReference>
<evidence type="ECO:0000313" key="7">
    <source>
        <dbReference type="Proteomes" id="UP001515480"/>
    </source>
</evidence>
<comment type="similarity">
    <text evidence="1 4">Belongs to the carbohydrate kinase PfkB family.</text>
</comment>
<dbReference type="InterPro" id="IPR043129">
    <property type="entry name" value="ATPase_NBD"/>
</dbReference>
<evidence type="ECO:0000256" key="1">
    <source>
        <dbReference type="ARBA" id="ARBA00010688"/>
    </source>
</evidence>
<dbReference type="InterPro" id="IPR029056">
    <property type="entry name" value="Ribokinase-like"/>
</dbReference>
<dbReference type="PRINTS" id="PR00990">
    <property type="entry name" value="RIBOKINASE"/>
</dbReference>